<dbReference type="GO" id="GO:0006412">
    <property type="term" value="P:translation"/>
    <property type="evidence" value="ECO:0007669"/>
    <property type="project" value="TreeGrafter"/>
</dbReference>
<dbReference type="GO" id="GO:0003735">
    <property type="term" value="F:structural constituent of ribosome"/>
    <property type="evidence" value="ECO:0007669"/>
    <property type="project" value="InterPro"/>
</dbReference>
<reference evidence="9" key="2">
    <citation type="submission" date="2023-05" db="EMBL/GenBank/DDBJ databases">
        <authorList>
            <person name="Fouks B."/>
        </authorList>
    </citation>
    <scope>NUCLEOTIDE SEQUENCE</scope>
    <source>
        <strain evidence="9">Stay&amp;Tobe</strain>
        <tissue evidence="9">Testes</tissue>
    </source>
</reference>
<dbReference type="InterPro" id="IPR019373">
    <property type="entry name" value="Ribosomal_mL51"/>
</dbReference>
<evidence type="ECO:0000256" key="3">
    <source>
        <dbReference type="ARBA" id="ARBA00022946"/>
    </source>
</evidence>
<organism evidence="9 10">
    <name type="scientific">Diploptera punctata</name>
    <name type="common">Pacific beetle cockroach</name>
    <dbReference type="NCBI Taxonomy" id="6984"/>
    <lineage>
        <taxon>Eukaryota</taxon>
        <taxon>Metazoa</taxon>
        <taxon>Ecdysozoa</taxon>
        <taxon>Arthropoda</taxon>
        <taxon>Hexapoda</taxon>
        <taxon>Insecta</taxon>
        <taxon>Pterygota</taxon>
        <taxon>Neoptera</taxon>
        <taxon>Polyneoptera</taxon>
        <taxon>Dictyoptera</taxon>
        <taxon>Blattodea</taxon>
        <taxon>Blaberoidea</taxon>
        <taxon>Blaberidae</taxon>
        <taxon>Diplopterinae</taxon>
        <taxon>Diploptera</taxon>
    </lineage>
</organism>
<keyword evidence="3" id="KW-0809">Transit peptide</keyword>
<dbReference type="EMBL" id="JASPKZ010003051">
    <property type="protein sequence ID" value="KAJ9594348.1"/>
    <property type="molecule type" value="Genomic_DNA"/>
</dbReference>
<proteinExistence type="inferred from homology"/>
<evidence type="ECO:0000256" key="6">
    <source>
        <dbReference type="ARBA" id="ARBA00023274"/>
    </source>
</evidence>
<reference evidence="9" key="1">
    <citation type="journal article" date="2023" name="IScience">
        <title>Live-bearing cockroach genome reveals convergent evolutionary mechanisms linked to viviparity in insects and beyond.</title>
        <authorList>
            <person name="Fouks B."/>
            <person name="Harrison M.C."/>
            <person name="Mikhailova A.A."/>
            <person name="Marchal E."/>
            <person name="English S."/>
            <person name="Carruthers M."/>
            <person name="Jennings E.C."/>
            <person name="Chiamaka E.L."/>
            <person name="Frigard R.A."/>
            <person name="Pippel M."/>
            <person name="Attardo G.M."/>
            <person name="Benoit J.B."/>
            <person name="Bornberg-Bauer E."/>
            <person name="Tobe S.S."/>
        </authorList>
    </citation>
    <scope>NUCLEOTIDE SEQUENCE</scope>
    <source>
        <strain evidence="9">Stay&amp;Tobe</strain>
    </source>
</reference>
<evidence type="ECO:0000256" key="7">
    <source>
        <dbReference type="ARBA" id="ARBA00035182"/>
    </source>
</evidence>
<evidence type="ECO:0000313" key="9">
    <source>
        <dbReference type="EMBL" id="KAJ9594348.1"/>
    </source>
</evidence>
<comment type="caution">
    <text evidence="9">The sequence shown here is derived from an EMBL/GenBank/DDBJ whole genome shotgun (WGS) entry which is preliminary data.</text>
</comment>
<sequence length="142" mass="17064">MNWCVKGLSSILHQFKGPHLISVRNRYHAEKIAKGPLQRRFGYKDRILQEGLLPRLENAKPLPKPVYRPKNSWSEHPLHPTRIIYNVNAWLRGVKGNEYQVLLRKRKIWAKGIFPYVRPTRWHDINKRIKFLYKFLNRKTKT</sequence>
<keyword evidence="5" id="KW-0496">Mitochondrion</keyword>
<evidence type="ECO:0000256" key="1">
    <source>
        <dbReference type="ARBA" id="ARBA00004173"/>
    </source>
</evidence>
<keyword evidence="10" id="KW-1185">Reference proteome</keyword>
<dbReference type="AlphaFoldDB" id="A0AAD8A8H8"/>
<protein>
    <recommendedName>
        <fullName evidence="7">Large ribosomal subunit protein mL51</fullName>
    </recommendedName>
    <alternativeName>
        <fullName evidence="8">39S ribosomal protein L51, mitochondrial</fullName>
    </alternativeName>
</protein>
<dbReference type="PANTHER" id="PTHR13409">
    <property type="entry name" value="MITOCHONDRIAL 39S RIBOSOMAL PROTEIN L51"/>
    <property type="match status" value="1"/>
</dbReference>
<dbReference type="PANTHER" id="PTHR13409:SF0">
    <property type="entry name" value="LARGE RIBOSOMAL SUBUNIT PROTEIN ML51"/>
    <property type="match status" value="1"/>
</dbReference>
<name>A0AAD8A8H8_DIPPU</name>
<dbReference type="GO" id="GO:0005762">
    <property type="term" value="C:mitochondrial large ribosomal subunit"/>
    <property type="evidence" value="ECO:0007669"/>
    <property type="project" value="TreeGrafter"/>
</dbReference>
<comment type="similarity">
    <text evidence="2">Belongs to the mitochondrion-specific ribosomal protein mL51 family.</text>
</comment>
<keyword evidence="6" id="KW-0687">Ribonucleoprotein</keyword>
<accession>A0AAD8A8H8</accession>
<evidence type="ECO:0000256" key="5">
    <source>
        <dbReference type="ARBA" id="ARBA00023128"/>
    </source>
</evidence>
<comment type="subcellular location">
    <subcellularLocation>
        <location evidence="1">Mitochondrion</location>
    </subcellularLocation>
</comment>
<evidence type="ECO:0000256" key="2">
    <source>
        <dbReference type="ARBA" id="ARBA00010972"/>
    </source>
</evidence>
<evidence type="ECO:0000313" key="10">
    <source>
        <dbReference type="Proteomes" id="UP001233999"/>
    </source>
</evidence>
<keyword evidence="4" id="KW-0689">Ribosomal protein</keyword>
<dbReference type="Proteomes" id="UP001233999">
    <property type="component" value="Unassembled WGS sequence"/>
</dbReference>
<gene>
    <name evidence="9" type="ORF">L9F63_014224</name>
</gene>
<evidence type="ECO:0000256" key="4">
    <source>
        <dbReference type="ARBA" id="ARBA00022980"/>
    </source>
</evidence>
<dbReference type="Pfam" id="PF10244">
    <property type="entry name" value="MRP-L51"/>
    <property type="match status" value="1"/>
</dbReference>
<evidence type="ECO:0000256" key="8">
    <source>
        <dbReference type="ARBA" id="ARBA00035419"/>
    </source>
</evidence>